<keyword evidence="2" id="KW-1185">Reference proteome</keyword>
<sequence>MEESALTFLLPPSDPTMRSRRCKSWVTYVDVLTCSAIDAFEDLSNRTHSCLRARDLHDSLHDLRDRWNSRSAFETQDTYDPNSPHLPRDHVKWKLIKRFIPKNALKEHLMMSTTEAFDDMYDRANTPVRAREFHNILHDLRDRWDAQDREKKAALLDPFRAWVPPVGASSVSPPTQVFLCFNAAEDPTAEDFEPQELLCFNETQIRKHSKLFNSVLHRKINNEYGYDPDDKWSIMAFKKEGTTKVAGGAIMFMPLLRDIYDDPNKQMSMDGKTQFQNLLCRPNLTWEVLIIWHTWVETGVLNLTACPWQKERALILVDVIGARGGFRNAVKGHPVDAKLFDNEKEEERWGRGSHPSQVRS</sequence>
<name>A0ABR4CF29_9HELO</name>
<accession>A0ABR4CF29</accession>
<protein>
    <submittedName>
        <fullName evidence="1">Uncharacterized protein</fullName>
    </submittedName>
</protein>
<organism evidence="1 2">
    <name type="scientific">Oculimacula yallundae</name>
    <dbReference type="NCBI Taxonomy" id="86028"/>
    <lineage>
        <taxon>Eukaryota</taxon>
        <taxon>Fungi</taxon>
        <taxon>Dikarya</taxon>
        <taxon>Ascomycota</taxon>
        <taxon>Pezizomycotina</taxon>
        <taxon>Leotiomycetes</taxon>
        <taxon>Helotiales</taxon>
        <taxon>Ploettnerulaceae</taxon>
        <taxon>Oculimacula</taxon>
    </lineage>
</organism>
<gene>
    <name evidence="1" type="ORF">VTL71DRAFT_14898</name>
</gene>
<dbReference type="EMBL" id="JAZHXI010000008">
    <property type="protein sequence ID" value="KAL2068561.1"/>
    <property type="molecule type" value="Genomic_DNA"/>
</dbReference>
<comment type="caution">
    <text evidence="1">The sequence shown here is derived from an EMBL/GenBank/DDBJ whole genome shotgun (WGS) entry which is preliminary data.</text>
</comment>
<reference evidence="1 2" key="1">
    <citation type="journal article" date="2024" name="Commun. Biol.">
        <title>Comparative genomic analysis of thermophilic fungi reveals convergent evolutionary adaptations and gene losses.</title>
        <authorList>
            <person name="Steindorff A.S."/>
            <person name="Aguilar-Pontes M.V."/>
            <person name="Robinson A.J."/>
            <person name="Andreopoulos B."/>
            <person name="LaButti K."/>
            <person name="Kuo A."/>
            <person name="Mondo S."/>
            <person name="Riley R."/>
            <person name="Otillar R."/>
            <person name="Haridas S."/>
            <person name="Lipzen A."/>
            <person name="Grimwood J."/>
            <person name="Schmutz J."/>
            <person name="Clum A."/>
            <person name="Reid I.D."/>
            <person name="Moisan M.C."/>
            <person name="Butler G."/>
            <person name="Nguyen T.T.M."/>
            <person name="Dewar K."/>
            <person name="Conant G."/>
            <person name="Drula E."/>
            <person name="Henrissat B."/>
            <person name="Hansel C."/>
            <person name="Singer S."/>
            <person name="Hutchinson M.I."/>
            <person name="de Vries R.P."/>
            <person name="Natvig D.O."/>
            <person name="Powell A.J."/>
            <person name="Tsang A."/>
            <person name="Grigoriev I.V."/>
        </authorList>
    </citation>
    <scope>NUCLEOTIDE SEQUENCE [LARGE SCALE GENOMIC DNA]</scope>
    <source>
        <strain evidence="1 2">CBS 494.80</strain>
    </source>
</reference>
<dbReference type="Proteomes" id="UP001595075">
    <property type="component" value="Unassembled WGS sequence"/>
</dbReference>
<evidence type="ECO:0000313" key="1">
    <source>
        <dbReference type="EMBL" id="KAL2068561.1"/>
    </source>
</evidence>
<evidence type="ECO:0000313" key="2">
    <source>
        <dbReference type="Proteomes" id="UP001595075"/>
    </source>
</evidence>
<proteinExistence type="predicted"/>